<proteinExistence type="predicted"/>
<organism evidence="1 2">
    <name type="scientific">Luteimonas gilva</name>
    <dbReference type="NCBI Taxonomy" id="2572684"/>
    <lineage>
        <taxon>Bacteria</taxon>
        <taxon>Pseudomonadati</taxon>
        <taxon>Pseudomonadota</taxon>
        <taxon>Gammaproteobacteria</taxon>
        <taxon>Lysobacterales</taxon>
        <taxon>Lysobacteraceae</taxon>
        <taxon>Luteimonas</taxon>
    </lineage>
</organism>
<reference evidence="1 2" key="1">
    <citation type="submission" date="2019-04" db="EMBL/GenBank/DDBJ databases">
        <title>Reference strain of H23.</title>
        <authorList>
            <person name="Luo X."/>
        </authorList>
    </citation>
    <scope>NUCLEOTIDE SEQUENCE [LARGE SCALE GENOMIC DNA]</scope>
    <source>
        <strain evidence="1 2">H23</strain>
    </source>
</reference>
<comment type="caution">
    <text evidence="1">The sequence shown here is derived from an EMBL/GenBank/DDBJ whole genome shotgun (WGS) entry which is preliminary data.</text>
</comment>
<sequence length="120" mass="12333">MRLLIGVLSVTLSMLGCDGREKTVVTTMSSKGPAGSNAVRVTARKALAKFQCLESVAGSCEFAVFLADCDAGSGKGACKPIPVTDFALKAGASREIADLPEGFKFCAGYGKKPIAPGCLK</sequence>
<dbReference type="OrthoDB" id="6024770at2"/>
<dbReference type="RefSeq" id="WP_137265936.1">
    <property type="nucleotide sequence ID" value="NZ_SZUA01000001.1"/>
</dbReference>
<accession>A0A4U5JUY7</accession>
<dbReference type="Proteomes" id="UP000308707">
    <property type="component" value="Unassembled WGS sequence"/>
</dbReference>
<name>A0A4U5JUY7_9GAMM</name>
<evidence type="ECO:0008006" key="3">
    <source>
        <dbReference type="Google" id="ProtNLM"/>
    </source>
</evidence>
<evidence type="ECO:0000313" key="2">
    <source>
        <dbReference type="Proteomes" id="UP000308707"/>
    </source>
</evidence>
<protein>
    <recommendedName>
        <fullName evidence="3">Lipoprotein</fullName>
    </recommendedName>
</protein>
<keyword evidence="2" id="KW-1185">Reference proteome</keyword>
<gene>
    <name evidence="1" type="ORF">FCE95_05475</name>
</gene>
<evidence type="ECO:0000313" key="1">
    <source>
        <dbReference type="EMBL" id="TKR33730.1"/>
    </source>
</evidence>
<dbReference type="EMBL" id="SZUA01000001">
    <property type="protein sequence ID" value="TKR33730.1"/>
    <property type="molecule type" value="Genomic_DNA"/>
</dbReference>
<dbReference type="AlphaFoldDB" id="A0A4U5JUY7"/>
<dbReference type="PROSITE" id="PS51257">
    <property type="entry name" value="PROKAR_LIPOPROTEIN"/>
    <property type="match status" value="1"/>
</dbReference>